<protein>
    <recommendedName>
        <fullName evidence="3">Bacterial toxin 44 domain-containing protein</fullName>
    </recommendedName>
</protein>
<reference evidence="1 2" key="1">
    <citation type="submission" date="2020-07" db="EMBL/GenBank/DDBJ databases">
        <title>Description of Limosilactobacillus balticus sp. nov., Limosilactobacillus agrestis sp. nov., Limosilactobacillus albertensis sp. nov., Limosilactobacillus rudii sp. nov., Limosilactobacillus fastidiosus sp. nov., five novel Limosilactobacillus species isolated from the vertebrate gastrointestinal tract, and proposal of 6 subspecies of Limosilactobacillus reuteri adapted to the gastrointestinal tract of specific vertebrate hosts.</title>
        <authorList>
            <person name="Li F."/>
            <person name="Cheng C."/>
            <person name="Zheng J."/>
            <person name="Quevedo R.M."/>
            <person name="Li J."/>
            <person name="Roos S."/>
            <person name="Gaenzle M.G."/>
            <person name="Walter J."/>
        </authorList>
    </citation>
    <scope>NUCLEOTIDE SEQUENCE [LARGE SCALE GENOMIC DNA]</scope>
    <source>
        <strain evidence="1 2">WF-MO7-1</strain>
    </source>
</reference>
<gene>
    <name evidence="1" type="ORF">H5R64_07770</name>
</gene>
<evidence type="ECO:0000313" key="2">
    <source>
        <dbReference type="Proteomes" id="UP000544052"/>
    </source>
</evidence>
<accession>A0ABR6E9Q7</accession>
<keyword evidence="2" id="KW-1185">Reference proteome</keyword>
<dbReference type="RefSeq" id="WP_182583299.1">
    <property type="nucleotide sequence ID" value="NZ_JACIUZ010000044.1"/>
</dbReference>
<dbReference type="EMBL" id="JACIUZ010000044">
    <property type="protein sequence ID" value="MBB1063651.1"/>
    <property type="molecule type" value="Genomic_DNA"/>
</dbReference>
<proteinExistence type="predicted"/>
<name>A0ABR6E9Q7_9LACO</name>
<organism evidence="1 2">
    <name type="scientific">Limosilactobacillus fastidiosus</name>
    <dbReference type="NCBI Taxonomy" id="2759855"/>
    <lineage>
        <taxon>Bacteria</taxon>
        <taxon>Bacillati</taxon>
        <taxon>Bacillota</taxon>
        <taxon>Bacilli</taxon>
        <taxon>Lactobacillales</taxon>
        <taxon>Lactobacillaceae</taxon>
        <taxon>Limosilactobacillus</taxon>
    </lineage>
</organism>
<evidence type="ECO:0000313" key="1">
    <source>
        <dbReference type="EMBL" id="MBB1063651.1"/>
    </source>
</evidence>
<comment type="caution">
    <text evidence="1">The sequence shown here is derived from an EMBL/GenBank/DDBJ whole genome shotgun (WGS) entry which is preliminary data.</text>
</comment>
<sequence length="163" mass="18106">MKGMTLNMDIKIDKIFTGMDNGAEKINQNFSNVSEAFDNLAQEFSDKDLITNWKKDGIVFESGFVDFPGKPSGYRYIKFPNGVKLVELSLHSTLTQGINGYGGGGWVKLPDIIAPISWQLAGGVSGKYFYSQSSNNELSISKTDGGDWDQNNYEYSIHAMYFA</sequence>
<dbReference type="Proteomes" id="UP000544052">
    <property type="component" value="Unassembled WGS sequence"/>
</dbReference>
<evidence type="ECO:0008006" key="3">
    <source>
        <dbReference type="Google" id="ProtNLM"/>
    </source>
</evidence>